<gene>
    <name evidence="1" type="ORF">NIES30_10295</name>
</gene>
<accession>A0A1U7J6F3</accession>
<protein>
    <recommendedName>
        <fullName evidence="3">Right handed beta helix domain-containing protein</fullName>
    </recommendedName>
</protein>
<dbReference type="Proteomes" id="UP000185557">
    <property type="component" value="Unassembled WGS sequence"/>
</dbReference>
<dbReference type="Gene3D" id="2.160.20.10">
    <property type="entry name" value="Single-stranded right-handed beta-helix, Pectin lyase-like"/>
    <property type="match status" value="1"/>
</dbReference>
<reference evidence="1 2" key="1">
    <citation type="submission" date="2016-11" db="EMBL/GenBank/DDBJ databases">
        <title>Draft Genome Sequences of Nine Cyanobacterial Strains from Diverse Habitats.</title>
        <authorList>
            <person name="Zhu T."/>
            <person name="Hou S."/>
            <person name="Lu X."/>
            <person name="Hess W.R."/>
        </authorList>
    </citation>
    <scope>NUCLEOTIDE SEQUENCE [LARGE SCALE GENOMIC DNA]</scope>
    <source>
        <strain evidence="1 2">NIES-30</strain>
    </source>
</reference>
<dbReference type="SUPFAM" id="SSF51126">
    <property type="entry name" value="Pectin lyase-like"/>
    <property type="match status" value="1"/>
</dbReference>
<comment type="caution">
    <text evidence="1">The sequence shown here is derived from an EMBL/GenBank/DDBJ whole genome shotgun (WGS) entry which is preliminary data.</text>
</comment>
<dbReference type="EMBL" id="MRCG01000006">
    <property type="protein sequence ID" value="OKH48502.1"/>
    <property type="molecule type" value="Genomic_DNA"/>
</dbReference>
<dbReference type="InterPro" id="IPR011050">
    <property type="entry name" value="Pectin_lyase_fold/virulence"/>
</dbReference>
<evidence type="ECO:0000313" key="1">
    <source>
        <dbReference type="EMBL" id="OKH48502.1"/>
    </source>
</evidence>
<sequence length="410" mass="45896">MAQSAPGDTVRVPSGIYELSSPLVLKPGMTLMGDGVERTVIKAASSWAPGLDGLPNQDNPDAYLLKLIDINDIKVADLTLTGPTLHGAIYADDADQLELSHLQINNFAWSGVRTLGLSGLKVHDCQFIDAGGEVKWTSGALFMTHTEKSEFWNNLIQKSEGLDRNFYGFKGRGGSNLRFHHNDVQVNFSLEYPFENDANIEIDHNRFDGVISIPKFGGGPVLNERRSFHIHHNWLKRSYTLEWTRNSAEIDHNLFDFEVSEDGGNLISSFGNEPAPGPTDFHDNLINNPGRGIFWANGPYDHFRFYNNHVKSNGQNRWEGFFGFHPATDFATIVIKDNIFDNTAANPRPLMRNDVSYRATVQNNQLINVSDADRFTDNATERLRGPKQPLQFTVGVNGTYQIDAWTARRA</sequence>
<keyword evidence="2" id="KW-1185">Reference proteome</keyword>
<proteinExistence type="predicted"/>
<organism evidence="1 2">
    <name type="scientific">Phormidium tenue NIES-30</name>
    <dbReference type="NCBI Taxonomy" id="549789"/>
    <lineage>
        <taxon>Bacteria</taxon>
        <taxon>Bacillati</taxon>
        <taxon>Cyanobacteriota</taxon>
        <taxon>Cyanophyceae</taxon>
        <taxon>Oscillatoriophycideae</taxon>
        <taxon>Oscillatoriales</taxon>
        <taxon>Oscillatoriaceae</taxon>
        <taxon>Phormidium</taxon>
    </lineage>
</organism>
<evidence type="ECO:0008006" key="3">
    <source>
        <dbReference type="Google" id="ProtNLM"/>
    </source>
</evidence>
<name>A0A1U7J6F3_9CYAN</name>
<evidence type="ECO:0000313" key="2">
    <source>
        <dbReference type="Proteomes" id="UP000185557"/>
    </source>
</evidence>
<dbReference type="AlphaFoldDB" id="A0A1U7J6F3"/>
<dbReference type="InterPro" id="IPR012334">
    <property type="entry name" value="Pectin_lyas_fold"/>
</dbReference>